<name>A0A9X2JAS0_9SPHI</name>
<reference evidence="2" key="1">
    <citation type="submission" date="2022-06" db="EMBL/GenBank/DDBJ databases">
        <title>Solitalea sp. MAHUQ-68 isolated from rhizospheric soil.</title>
        <authorList>
            <person name="Huq M.A."/>
        </authorList>
    </citation>
    <scope>NUCLEOTIDE SEQUENCE</scope>
    <source>
        <strain evidence="2">MAHUQ-68</strain>
    </source>
</reference>
<comment type="caution">
    <text evidence="2">The sequence shown here is derived from an EMBL/GenBank/DDBJ whole genome shotgun (WGS) entry which is preliminary data.</text>
</comment>
<gene>
    <name evidence="2" type="ORF">NF867_02565</name>
</gene>
<dbReference type="EMBL" id="JAMWYS010000009">
    <property type="protein sequence ID" value="MCO4291742.1"/>
    <property type="molecule type" value="Genomic_DNA"/>
</dbReference>
<organism evidence="2 3">
    <name type="scientific">Solitalea agri</name>
    <dbReference type="NCBI Taxonomy" id="2953739"/>
    <lineage>
        <taxon>Bacteria</taxon>
        <taxon>Pseudomonadati</taxon>
        <taxon>Bacteroidota</taxon>
        <taxon>Sphingobacteriia</taxon>
        <taxon>Sphingobacteriales</taxon>
        <taxon>Sphingobacteriaceae</taxon>
        <taxon>Solitalea</taxon>
    </lineage>
</organism>
<keyword evidence="3" id="KW-1185">Reference proteome</keyword>
<proteinExistence type="predicted"/>
<keyword evidence="1" id="KW-0175">Coiled coil</keyword>
<dbReference type="Proteomes" id="UP001155182">
    <property type="component" value="Unassembled WGS sequence"/>
</dbReference>
<protein>
    <submittedName>
        <fullName evidence="2">Uncharacterized protein</fullName>
    </submittedName>
</protein>
<evidence type="ECO:0000313" key="2">
    <source>
        <dbReference type="EMBL" id="MCO4291742.1"/>
    </source>
</evidence>
<evidence type="ECO:0000313" key="3">
    <source>
        <dbReference type="Proteomes" id="UP001155182"/>
    </source>
</evidence>
<feature type="coiled-coil region" evidence="1">
    <location>
        <begin position="316"/>
        <end position="343"/>
    </location>
</feature>
<dbReference type="RefSeq" id="WP_252585979.1">
    <property type="nucleotide sequence ID" value="NZ_JAMWYS010000009.1"/>
</dbReference>
<evidence type="ECO:0000256" key="1">
    <source>
        <dbReference type="SAM" id="Coils"/>
    </source>
</evidence>
<dbReference type="AlphaFoldDB" id="A0A9X2JAS0"/>
<accession>A0A9X2JAS0</accession>
<sequence>MKPKILTIFFLILLNSTLISVFGQTAKRDAFFVYEINTSSKKPLRVNCYYHNDSVRTIVIDYNTEKVYDTFYDINKNEIQYLFHNSKHKLVLRNVPRDTTNWKTTISDSLTEIDSLWYHNVSANKLNFSLDFCSIIEVPDYTQMAFHQFGIKAMHDLVYTAKSYLGIVKKMEIKNGVPQNNTQLKLLHFNWGIPDSSLMLSTFNYETDTLNYSASVDFHKNLNPQQKQLFKTAVKLKFQPGINIAPLSIEEIQEREREEQFKFEKEIRDIRIAQLKAKAEISSRNANSDLSSMAQNAVNQFEYISASGVALDETVNAINRRKLEKLEKEVKSANQKELILIDLTFLDFLSFYIERYL</sequence>